<evidence type="ECO:0000313" key="1">
    <source>
        <dbReference type="EMBL" id="GBP29019.1"/>
    </source>
</evidence>
<accession>A0A4C1URR8</accession>
<keyword evidence="2" id="KW-1185">Reference proteome</keyword>
<dbReference type="Proteomes" id="UP000299102">
    <property type="component" value="Unassembled WGS sequence"/>
</dbReference>
<evidence type="ECO:0000313" key="2">
    <source>
        <dbReference type="Proteomes" id="UP000299102"/>
    </source>
</evidence>
<dbReference type="EMBL" id="BGZK01000214">
    <property type="protein sequence ID" value="GBP29019.1"/>
    <property type="molecule type" value="Genomic_DNA"/>
</dbReference>
<gene>
    <name evidence="1" type="ORF">EVAR_83921_1</name>
</gene>
<sequence length="67" mass="7419">MFFDTSVYNTVRSSTGDVQAAVTAYASRNELEAPERVARCVYSGRVQVPHGHTSHSSIELYTVANRK</sequence>
<comment type="caution">
    <text evidence="1">The sequence shown here is derived from an EMBL/GenBank/DDBJ whole genome shotgun (WGS) entry which is preliminary data.</text>
</comment>
<organism evidence="1 2">
    <name type="scientific">Eumeta variegata</name>
    <name type="common">Bagworm moth</name>
    <name type="synonym">Eumeta japonica</name>
    <dbReference type="NCBI Taxonomy" id="151549"/>
    <lineage>
        <taxon>Eukaryota</taxon>
        <taxon>Metazoa</taxon>
        <taxon>Ecdysozoa</taxon>
        <taxon>Arthropoda</taxon>
        <taxon>Hexapoda</taxon>
        <taxon>Insecta</taxon>
        <taxon>Pterygota</taxon>
        <taxon>Neoptera</taxon>
        <taxon>Endopterygota</taxon>
        <taxon>Lepidoptera</taxon>
        <taxon>Glossata</taxon>
        <taxon>Ditrysia</taxon>
        <taxon>Tineoidea</taxon>
        <taxon>Psychidae</taxon>
        <taxon>Oiketicinae</taxon>
        <taxon>Eumeta</taxon>
    </lineage>
</organism>
<dbReference type="AlphaFoldDB" id="A0A4C1URR8"/>
<proteinExistence type="predicted"/>
<protein>
    <submittedName>
        <fullName evidence="1">Uncharacterized protein</fullName>
    </submittedName>
</protein>
<reference evidence="1 2" key="1">
    <citation type="journal article" date="2019" name="Commun. Biol.">
        <title>The bagworm genome reveals a unique fibroin gene that provides high tensile strength.</title>
        <authorList>
            <person name="Kono N."/>
            <person name="Nakamura H."/>
            <person name="Ohtoshi R."/>
            <person name="Tomita M."/>
            <person name="Numata K."/>
            <person name="Arakawa K."/>
        </authorList>
    </citation>
    <scope>NUCLEOTIDE SEQUENCE [LARGE SCALE GENOMIC DNA]</scope>
</reference>
<name>A0A4C1URR8_EUMVA</name>